<evidence type="ECO:0000256" key="5">
    <source>
        <dbReference type="SAM" id="Phobius"/>
    </source>
</evidence>
<dbReference type="Proteomes" id="UP001235547">
    <property type="component" value="Chromosome 2"/>
</dbReference>
<comment type="subcellular location">
    <subcellularLocation>
        <location evidence="1">Membrane</location>
        <topology evidence="1">Multi-pass membrane protein</topology>
    </subcellularLocation>
</comment>
<keyword evidence="4 5" id="KW-0472">Membrane</keyword>
<keyword evidence="8" id="KW-1185">Reference proteome</keyword>
<feature type="domain" description="GtrA/DPMS transmembrane" evidence="6">
    <location>
        <begin position="2"/>
        <end position="98"/>
    </location>
</feature>
<dbReference type="InterPro" id="IPR007267">
    <property type="entry name" value="GtrA_DPMS_TM"/>
</dbReference>
<evidence type="ECO:0000256" key="3">
    <source>
        <dbReference type="ARBA" id="ARBA00022989"/>
    </source>
</evidence>
<keyword evidence="2 5" id="KW-0812">Transmembrane</keyword>
<evidence type="ECO:0000313" key="8">
    <source>
        <dbReference type="Proteomes" id="UP001235547"/>
    </source>
</evidence>
<keyword evidence="3 5" id="KW-1133">Transmembrane helix</keyword>
<dbReference type="RefSeq" id="WP_280732373.1">
    <property type="nucleotide sequence ID" value="NZ_CP120370.1"/>
</dbReference>
<organism evidence="7 8">
    <name type="scientific">Sinorhizobium numidicum</name>
    <dbReference type="NCBI Taxonomy" id="680248"/>
    <lineage>
        <taxon>Bacteria</taxon>
        <taxon>Pseudomonadati</taxon>
        <taxon>Pseudomonadota</taxon>
        <taxon>Alphaproteobacteria</taxon>
        <taxon>Hyphomicrobiales</taxon>
        <taxon>Rhizobiaceae</taxon>
        <taxon>Sinorhizobium/Ensifer group</taxon>
        <taxon>Sinorhizobium</taxon>
    </lineage>
</organism>
<feature type="transmembrane region" description="Helical" evidence="5">
    <location>
        <begin position="71"/>
        <end position="92"/>
    </location>
</feature>
<evidence type="ECO:0000259" key="6">
    <source>
        <dbReference type="Pfam" id="PF04138"/>
    </source>
</evidence>
<protein>
    <submittedName>
        <fullName evidence="7">GtrA family protein</fullName>
    </submittedName>
</protein>
<evidence type="ECO:0000256" key="1">
    <source>
        <dbReference type="ARBA" id="ARBA00004141"/>
    </source>
</evidence>
<feature type="transmembrane region" description="Helical" evidence="5">
    <location>
        <begin position="43"/>
        <end position="65"/>
    </location>
</feature>
<gene>
    <name evidence="7" type="ORF">PYH38_001058</name>
</gene>
<dbReference type="EMBL" id="CP120370">
    <property type="protein sequence ID" value="WEX81618.1"/>
    <property type="molecule type" value="Genomic_DNA"/>
</dbReference>
<evidence type="ECO:0000256" key="2">
    <source>
        <dbReference type="ARBA" id="ARBA00022692"/>
    </source>
</evidence>
<accession>A0ABY8CSJ7</accession>
<feature type="transmembrane region" description="Helical" evidence="5">
    <location>
        <begin position="12"/>
        <end position="31"/>
    </location>
</feature>
<evidence type="ECO:0000313" key="7">
    <source>
        <dbReference type="EMBL" id="WEX81618.1"/>
    </source>
</evidence>
<sequence length="100" mass="10956">MLTIFIELAGMNALLASTVALAIAVMVNYSLQHRLTFRSKSKHVIAAPRFVALALCTLAANAVLFNSLLTVLPYLAAQITTLGAIFPINYYLNRTLTFRI</sequence>
<name>A0ABY8CSJ7_9HYPH</name>
<reference evidence="7 8" key="1">
    <citation type="submission" date="2023-03" db="EMBL/GenBank/DDBJ databases">
        <authorList>
            <person name="Kaur S."/>
            <person name="Espinosa-Saiz D."/>
            <person name="Velazquez E."/>
            <person name="Menendez E."/>
            <person name="diCenzo G.C."/>
        </authorList>
    </citation>
    <scope>NUCLEOTIDE SEQUENCE [LARGE SCALE GENOMIC DNA]</scope>
    <source>
        <strain evidence="7 8">LMG 27395</strain>
    </source>
</reference>
<proteinExistence type="predicted"/>
<evidence type="ECO:0000256" key="4">
    <source>
        <dbReference type="ARBA" id="ARBA00023136"/>
    </source>
</evidence>
<dbReference type="Pfam" id="PF04138">
    <property type="entry name" value="GtrA_DPMS_TM"/>
    <property type="match status" value="1"/>
</dbReference>